<comment type="catalytic activity">
    <reaction evidence="9">
        <text>4-CDP-2-C-methyl-D-erythritol + ATP = 4-CDP-2-C-methyl-D-erythritol 2-phosphate + ADP + H(+)</text>
        <dbReference type="Rhea" id="RHEA:18437"/>
        <dbReference type="ChEBI" id="CHEBI:15378"/>
        <dbReference type="ChEBI" id="CHEBI:30616"/>
        <dbReference type="ChEBI" id="CHEBI:57823"/>
        <dbReference type="ChEBI" id="CHEBI:57919"/>
        <dbReference type="ChEBI" id="CHEBI:456216"/>
        <dbReference type="EC" id="2.7.1.148"/>
    </reaction>
</comment>
<dbReference type="Pfam" id="PF08544">
    <property type="entry name" value="GHMP_kinases_C"/>
    <property type="match status" value="1"/>
</dbReference>
<dbReference type="InterPro" id="IPR013750">
    <property type="entry name" value="GHMP_kinase_C_dom"/>
</dbReference>
<name>A0A7X9YIJ1_9ACTN</name>
<dbReference type="UniPathway" id="UPA00056">
    <property type="reaction ID" value="UER00094"/>
</dbReference>
<dbReference type="InterPro" id="IPR004424">
    <property type="entry name" value="IspE"/>
</dbReference>
<dbReference type="Gene3D" id="3.30.70.890">
    <property type="entry name" value="GHMP kinase, C-terminal domain"/>
    <property type="match status" value="1"/>
</dbReference>
<dbReference type="Pfam" id="PF00288">
    <property type="entry name" value="GHMP_kinases_N"/>
    <property type="match status" value="1"/>
</dbReference>
<dbReference type="InterPro" id="IPR020568">
    <property type="entry name" value="Ribosomal_Su5_D2-typ_SF"/>
</dbReference>
<dbReference type="GO" id="GO:0050515">
    <property type="term" value="F:4-(cytidine 5'-diphospho)-2-C-methyl-D-erythritol kinase activity"/>
    <property type="evidence" value="ECO:0007669"/>
    <property type="project" value="UniProtKB-UniRule"/>
</dbReference>
<dbReference type="InterPro" id="IPR014721">
    <property type="entry name" value="Ribsml_uS5_D2-typ_fold_subgr"/>
</dbReference>
<accession>A0A7X9YIJ1</accession>
<evidence type="ECO:0000256" key="5">
    <source>
        <dbReference type="ARBA" id="ARBA00022741"/>
    </source>
</evidence>
<comment type="caution">
    <text evidence="9">Lacks conserved residue(s) required for the propagation of feature annotation.</text>
</comment>
<comment type="pathway">
    <text evidence="9">Isoprenoid biosynthesis; isopentenyl diphosphate biosynthesis via DXP pathway; isopentenyl diphosphate from 1-deoxy-D-xylulose 5-phosphate: step 3/6.</text>
</comment>
<dbReference type="SUPFAM" id="SSF54211">
    <property type="entry name" value="Ribosomal protein S5 domain 2-like"/>
    <property type="match status" value="1"/>
</dbReference>
<gene>
    <name evidence="9 12" type="primary">ispE</name>
    <name evidence="12" type="ORF">HF320_02015</name>
</gene>
<dbReference type="PANTHER" id="PTHR43527:SF2">
    <property type="entry name" value="4-DIPHOSPHOCYTIDYL-2-C-METHYL-D-ERYTHRITOL KINASE, CHLOROPLASTIC"/>
    <property type="match status" value="1"/>
</dbReference>
<dbReference type="Gene3D" id="3.30.230.10">
    <property type="match status" value="1"/>
</dbReference>
<proteinExistence type="inferred from homology"/>
<evidence type="ECO:0000256" key="3">
    <source>
        <dbReference type="ARBA" id="ARBA00017473"/>
    </source>
</evidence>
<evidence type="ECO:0000256" key="2">
    <source>
        <dbReference type="ARBA" id="ARBA00012052"/>
    </source>
</evidence>
<evidence type="ECO:0000256" key="9">
    <source>
        <dbReference type="HAMAP-Rule" id="MF_00061"/>
    </source>
</evidence>
<dbReference type="GO" id="GO:0016114">
    <property type="term" value="P:terpenoid biosynthetic process"/>
    <property type="evidence" value="ECO:0007669"/>
    <property type="project" value="UniProtKB-UniRule"/>
</dbReference>
<keyword evidence="6 9" id="KW-0418">Kinase</keyword>
<keyword evidence="13" id="KW-1185">Reference proteome</keyword>
<evidence type="ECO:0000313" key="13">
    <source>
        <dbReference type="Proteomes" id="UP000546970"/>
    </source>
</evidence>
<evidence type="ECO:0000259" key="10">
    <source>
        <dbReference type="Pfam" id="PF00288"/>
    </source>
</evidence>
<feature type="domain" description="GHMP kinase N-terminal" evidence="10">
    <location>
        <begin position="69"/>
        <end position="145"/>
    </location>
</feature>
<evidence type="ECO:0000256" key="4">
    <source>
        <dbReference type="ARBA" id="ARBA00022679"/>
    </source>
</evidence>
<comment type="caution">
    <text evidence="12">The sequence shown here is derived from an EMBL/GenBank/DDBJ whole genome shotgun (WGS) entry which is preliminary data.</text>
</comment>
<keyword evidence="4 9" id="KW-0808">Transferase</keyword>
<feature type="active site" evidence="9">
    <location>
        <position position="138"/>
    </location>
</feature>
<keyword evidence="7 9" id="KW-0067">ATP-binding</keyword>
<dbReference type="RefSeq" id="WP_169276831.1">
    <property type="nucleotide sequence ID" value="NZ_JABBCP010000001.1"/>
</dbReference>
<dbReference type="EC" id="2.7.1.148" evidence="2 9"/>
<feature type="active site" evidence="9">
    <location>
        <position position="13"/>
    </location>
</feature>
<feature type="domain" description="GHMP kinase C-terminal" evidence="11">
    <location>
        <begin position="201"/>
        <end position="275"/>
    </location>
</feature>
<reference evidence="12 13" key="1">
    <citation type="submission" date="2020-04" db="EMBL/GenBank/DDBJ databases">
        <title>Collinsella sp. KGMB02528 nov., an anaerobic actinobacterium isolated from human feces.</title>
        <authorList>
            <person name="Han K.-I."/>
            <person name="Eom M.K."/>
            <person name="Kim J.-S."/>
            <person name="Lee K.C."/>
            <person name="Suh M.K."/>
            <person name="Park S.-H."/>
            <person name="Lee J.H."/>
            <person name="Kang S.W."/>
            <person name="Park J.-E."/>
            <person name="Oh B.S."/>
            <person name="Yu S.Y."/>
            <person name="Choi S.-H."/>
            <person name="Lee D.H."/>
            <person name="Yoon H."/>
            <person name="Kim B.-Y."/>
            <person name="Lee J.H."/>
            <person name="Lee J.-S."/>
        </authorList>
    </citation>
    <scope>NUCLEOTIDE SEQUENCE [LARGE SCALE GENOMIC DNA]</scope>
    <source>
        <strain evidence="12 13">KGMB02528</strain>
    </source>
</reference>
<dbReference type="EMBL" id="JABBCP010000001">
    <property type="protein sequence ID" value="NMF55111.1"/>
    <property type="molecule type" value="Genomic_DNA"/>
</dbReference>
<dbReference type="GO" id="GO:0019288">
    <property type="term" value="P:isopentenyl diphosphate biosynthetic process, methylerythritol 4-phosphate pathway"/>
    <property type="evidence" value="ECO:0007669"/>
    <property type="project" value="UniProtKB-UniRule"/>
</dbReference>
<dbReference type="PANTHER" id="PTHR43527">
    <property type="entry name" value="4-DIPHOSPHOCYTIDYL-2-C-METHYL-D-ERYTHRITOL KINASE, CHLOROPLASTIC"/>
    <property type="match status" value="1"/>
</dbReference>
<evidence type="ECO:0000259" key="11">
    <source>
        <dbReference type="Pfam" id="PF08544"/>
    </source>
</evidence>
<dbReference type="InterPro" id="IPR036554">
    <property type="entry name" value="GHMP_kinase_C_sf"/>
</dbReference>
<evidence type="ECO:0000256" key="6">
    <source>
        <dbReference type="ARBA" id="ARBA00022777"/>
    </source>
</evidence>
<dbReference type="InterPro" id="IPR006204">
    <property type="entry name" value="GHMP_kinase_N_dom"/>
</dbReference>
<evidence type="ECO:0000256" key="7">
    <source>
        <dbReference type="ARBA" id="ARBA00022840"/>
    </source>
</evidence>
<dbReference type="SUPFAM" id="SSF55060">
    <property type="entry name" value="GHMP Kinase, C-terminal domain"/>
    <property type="match status" value="1"/>
</dbReference>
<protein>
    <recommendedName>
        <fullName evidence="3 9">4-diphosphocytidyl-2-C-methyl-D-erythritol kinase</fullName>
        <shortName evidence="9">CMK</shortName>
        <ecNumber evidence="2 9">2.7.1.148</ecNumber>
    </recommendedName>
    <alternativeName>
        <fullName evidence="8 9">4-(cytidine-5'-diphospho)-2-C-methyl-D-erythritol kinase</fullName>
    </alternativeName>
</protein>
<dbReference type="Proteomes" id="UP000546970">
    <property type="component" value="Unassembled WGS sequence"/>
</dbReference>
<dbReference type="GO" id="GO:0005524">
    <property type="term" value="F:ATP binding"/>
    <property type="evidence" value="ECO:0007669"/>
    <property type="project" value="UniProtKB-UniRule"/>
</dbReference>
<dbReference type="NCBIfam" id="TIGR00154">
    <property type="entry name" value="ispE"/>
    <property type="match status" value="1"/>
</dbReference>
<organism evidence="12 13">
    <name type="scientific">Collinsella acetigenes</name>
    <dbReference type="NCBI Taxonomy" id="2713419"/>
    <lineage>
        <taxon>Bacteria</taxon>
        <taxon>Bacillati</taxon>
        <taxon>Actinomycetota</taxon>
        <taxon>Coriobacteriia</taxon>
        <taxon>Coriobacteriales</taxon>
        <taxon>Coriobacteriaceae</taxon>
        <taxon>Collinsella</taxon>
    </lineage>
</organism>
<keyword evidence="5 9" id="KW-0547">Nucleotide-binding</keyword>
<dbReference type="HAMAP" id="MF_00061">
    <property type="entry name" value="IspE"/>
    <property type="match status" value="1"/>
</dbReference>
<comment type="function">
    <text evidence="9">Catalyzes the phosphorylation of the position 2 hydroxy group of 4-diphosphocytidyl-2C-methyl-D-erythritol.</text>
</comment>
<evidence type="ECO:0000313" key="12">
    <source>
        <dbReference type="EMBL" id="NMF55111.1"/>
    </source>
</evidence>
<evidence type="ECO:0000256" key="1">
    <source>
        <dbReference type="ARBA" id="ARBA00009684"/>
    </source>
</evidence>
<dbReference type="PIRSF" id="PIRSF010376">
    <property type="entry name" value="IspE"/>
    <property type="match status" value="1"/>
</dbReference>
<keyword evidence="9" id="KW-0414">Isoprene biosynthesis</keyword>
<comment type="similarity">
    <text evidence="1 9">Belongs to the GHMP kinase family. IspE subfamily.</text>
</comment>
<dbReference type="AlphaFoldDB" id="A0A7X9YIJ1"/>
<sequence>MPSLSFTVSALAKVNLYLGVYATKDERGYHRVDSIMAAVGLGDTVTIAPAKELSVTMDPAADFPMEQNSAWRAAVELGRVCGREPLFDIHIEKHIPIRAGLGGPSTDAAATLRGLCAAWDIDIHDERVAAVARGIGADVPFFLYESPAYLSGAGDVMEETFDALEGMSVALVRASSKGVTAQEAYRIFDANPQPVAPIEPMLEALRAGDEQGVVNALANNLAPAAMSIAPEIVDVLAWMREQPGVRVADVSGSGSCCFALCESKEAAQSLASAASSERGWWSCATQMEKSGSNLIDC</sequence>
<evidence type="ECO:0000256" key="8">
    <source>
        <dbReference type="ARBA" id="ARBA00032554"/>
    </source>
</evidence>